<dbReference type="InterPro" id="IPR004800">
    <property type="entry name" value="KdsD/KpsF-type"/>
</dbReference>
<evidence type="ECO:0000259" key="8">
    <source>
        <dbReference type="PROSITE" id="PS51371"/>
    </source>
</evidence>
<evidence type="ECO:0000256" key="1">
    <source>
        <dbReference type="ARBA" id="ARBA00008165"/>
    </source>
</evidence>
<accession>A0A7C4RTQ1</accession>
<dbReference type="InterPro" id="IPR001347">
    <property type="entry name" value="SIS_dom"/>
</dbReference>
<dbReference type="InterPro" id="IPR050986">
    <property type="entry name" value="GutQ/KpsF_isomerases"/>
</dbReference>
<organism evidence="10">
    <name type="scientific">Desulfatirhabdium butyrativorans</name>
    <dbReference type="NCBI Taxonomy" id="340467"/>
    <lineage>
        <taxon>Bacteria</taxon>
        <taxon>Pseudomonadati</taxon>
        <taxon>Thermodesulfobacteriota</taxon>
        <taxon>Desulfobacteria</taxon>
        <taxon>Desulfobacterales</taxon>
        <taxon>Desulfatirhabdiaceae</taxon>
        <taxon>Desulfatirhabdium</taxon>
    </lineage>
</organism>
<dbReference type="FunFam" id="3.40.50.10490:FF:000011">
    <property type="entry name" value="Arabinose 5-phosphate isomerase"/>
    <property type="match status" value="1"/>
</dbReference>
<keyword evidence="5" id="KW-0862">Zinc</keyword>
<dbReference type="GO" id="GO:0005975">
    <property type="term" value="P:carbohydrate metabolic process"/>
    <property type="evidence" value="ECO:0007669"/>
    <property type="project" value="InterPro"/>
</dbReference>
<evidence type="ECO:0000256" key="5">
    <source>
        <dbReference type="PIRSR" id="PIRSR004692-2"/>
    </source>
</evidence>
<dbReference type="GO" id="GO:0019146">
    <property type="term" value="F:arabinose-5-phosphate isomerase activity"/>
    <property type="evidence" value="ECO:0007669"/>
    <property type="project" value="UniProtKB-ARBA"/>
</dbReference>
<dbReference type="PANTHER" id="PTHR42745">
    <property type="match status" value="1"/>
</dbReference>
<keyword evidence="3 7" id="KW-0129">CBS domain</keyword>
<feature type="binding site" evidence="5">
    <location>
        <position position="77"/>
    </location>
    <ligand>
        <name>Zn(2+)</name>
        <dbReference type="ChEBI" id="CHEBI:29105"/>
    </ligand>
</feature>
<feature type="site" description="Catalytically relevant" evidence="6">
    <location>
        <position position="188"/>
    </location>
</feature>
<comment type="caution">
    <text evidence="10">The sequence shown here is derived from an EMBL/GenBank/DDBJ whole genome shotgun (WGS) entry which is preliminary data.</text>
</comment>
<evidence type="ECO:0000256" key="3">
    <source>
        <dbReference type="ARBA" id="ARBA00023122"/>
    </source>
</evidence>
<feature type="site" description="Catalytically relevant" evidence="6">
    <location>
        <position position="54"/>
    </location>
</feature>
<evidence type="ECO:0000313" key="10">
    <source>
        <dbReference type="EMBL" id="HGU33881.1"/>
    </source>
</evidence>
<dbReference type="GO" id="GO:0046872">
    <property type="term" value="F:metal ion binding"/>
    <property type="evidence" value="ECO:0007669"/>
    <property type="project" value="UniProtKB-KW"/>
</dbReference>
<dbReference type="InterPro" id="IPR046348">
    <property type="entry name" value="SIS_dom_sf"/>
</dbReference>
<dbReference type="SUPFAM" id="SSF53697">
    <property type="entry name" value="SIS domain"/>
    <property type="match status" value="1"/>
</dbReference>
<evidence type="ECO:0000259" key="9">
    <source>
        <dbReference type="PROSITE" id="PS51464"/>
    </source>
</evidence>
<dbReference type="Gene3D" id="3.40.50.10490">
    <property type="entry name" value="Glucose-6-phosphate isomerase like protein, domain 1"/>
    <property type="match status" value="1"/>
</dbReference>
<protein>
    <submittedName>
        <fullName evidence="10">KpsF/GutQ family sugar-phosphate isomerase</fullName>
    </submittedName>
</protein>
<evidence type="ECO:0000256" key="7">
    <source>
        <dbReference type="PROSITE-ProRule" id="PRU00703"/>
    </source>
</evidence>
<dbReference type="EMBL" id="DSUH01000315">
    <property type="protein sequence ID" value="HGU33881.1"/>
    <property type="molecule type" value="Genomic_DNA"/>
</dbReference>
<feature type="domain" description="CBS" evidence="8">
    <location>
        <begin position="272"/>
        <end position="331"/>
    </location>
</feature>
<dbReference type="PIRSF" id="PIRSF004692">
    <property type="entry name" value="KdsD_KpsF"/>
    <property type="match status" value="1"/>
</dbReference>
<dbReference type="GO" id="GO:1901135">
    <property type="term" value="P:carbohydrate derivative metabolic process"/>
    <property type="evidence" value="ECO:0007669"/>
    <property type="project" value="InterPro"/>
</dbReference>
<dbReference type="CDD" id="cd05014">
    <property type="entry name" value="SIS_Kpsf"/>
    <property type="match status" value="1"/>
</dbReference>
<keyword evidence="2" id="KW-0677">Repeat</keyword>
<keyword evidence="10" id="KW-0413">Isomerase</keyword>
<feature type="site" description="Catalytically relevant" evidence="6">
    <location>
        <position position="106"/>
    </location>
</feature>
<dbReference type="Pfam" id="PF01380">
    <property type="entry name" value="SIS"/>
    <property type="match status" value="1"/>
</dbReference>
<feature type="site" description="Catalytically relevant" evidence="6">
    <location>
        <position position="147"/>
    </location>
</feature>
<feature type="domain" description="SIS" evidence="9">
    <location>
        <begin position="36"/>
        <end position="179"/>
    </location>
</feature>
<dbReference type="PROSITE" id="PS51464">
    <property type="entry name" value="SIS"/>
    <property type="match status" value="1"/>
</dbReference>
<reference evidence="10" key="1">
    <citation type="journal article" date="2020" name="mSystems">
        <title>Genome- and Community-Level Interaction Insights into Carbon Utilization and Element Cycling Functions of Hydrothermarchaeota in Hydrothermal Sediment.</title>
        <authorList>
            <person name="Zhou Z."/>
            <person name="Liu Y."/>
            <person name="Xu W."/>
            <person name="Pan J."/>
            <person name="Luo Z.H."/>
            <person name="Li M."/>
        </authorList>
    </citation>
    <scope>NUCLEOTIDE SEQUENCE [LARGE SCALE GENOMIC DNA]</scope>
    <source>
        <strain evidence="10">SpSt-477</strain>
    </source>
</reference>
<evidence type="ECO:0000256" key="6">
    <source>
        <dbReference type="PIRSR" id="PIRSR004692-3"/>
    </source>
</evidence>
<dbReference type="InterPro" id="IPR046342">
    <property type="entry name" value="CBS_dom_sf"/>
</dbReference>
<name>A0A7C4RTQ1_9BACT</name>
<dbReference type="PANTHER" id="PTHR42745:SF1">
    <property type="entry name" value="ARABINOSE 5-PHOSPHATE ISOMERASE KDSD"/>
    <property type="match status" value="1"/>
</dbReference>
<comment type="similarity">
    <text evidence="1 4">Belongs to the SIS family. GutQ/KpsF subfamily.</text>
</comment>
<dbReference type="AlphaFoldDB" id="A0A7C4RTQ1"/>
<feature type="domain" description="CBS" evidence="8">
    <location>
        <begin position="205"/>
        <end position="266"/>
    </location>
</feature>
<keyword evidence="5" id="KW-0479">Metal-binding</keyword>
<dbReference type="Gene3D" id="3.10.580.10">
    <property type="entry name" value="CBS-domain"/>
    <property type="match status" value="1"/>
</dbReference>
<dbReference type="GO" id="GO:0097367">
    <property type="term" value="F:carbohydrate derivative binding"/>
    <property type="evidence" value="ECO:0007669"/>
    <property type="project" value="InterPro"/>
</dbReference>
<dbReference type="SMART" id="SM00116">
    <property type="entry name" value="CBS"/>
    <property type="match status" value="2"/>
</dbReference>
<gene>
    <name evidence="10" type="ORF">ENS29_13690</name>
</gene>
<dbReference type="InterPro" id="IPR035474">
    <property type="entry name" value="SIS_Kpsf"/>
</dbReference>
<dbReference type="CDD" id="cd04604">
    <property type="entry name" value="CBS_pair_SIS_assoc"/>
    <property type="match status" value="1"/>
</dbReference>
<evidence type="ECO:0000256" key="4">
    <source>
        <dbReference type="PIRNR" id="PIRNR004692"/>
    </source>
</evidence>
<dbReference type="NCBIfam" id="TIGR00393">
    <property type="entry name" value="kpsF"/>
    <property type="match status" value="1"/>
</dbReference>
<sequence length="333" mass="36278">MNKVDSVIDQARNVLRIEAEGILGLVDRVNEHFVQLVEWICRSRGRVIVSGIGKSGIVGRKIVATLNSTGTRSLFLHPVEAMHGDLGMVSKEDIFLALSNSGETDELNILVPSIRRIGCKIVSFTGKPDSTLGRASDLVIDVAVEREACPLGLAPTASSTAILAMGDALAVVLIHQKHFDSNDFRKFHPGGHLGQRLQSRVGDLMLVGENVPRVTESATMTEAIDEINRLELGAVLILNEEGLLRGILTDGDLRRLLARKQQFFDLPVTAVMSKSPRFVDVDSLACDALNLMEKHQITVLPIVDHDGRVQGILHLHDILGKGEFKFNGKPIGI</sequence>
<dbReference type="PROSITE" id="PS51371">
    <property type="entry name" value="CBS"/>
    <property type="match status" value="2"/>
</dbReference>
<dbReference type="Pfam" id="PF00571">
    <property type="entry name" value="CBS"/>
    <property type="match status" value="2"/>
</dbReference>
<evidence type="ECO:0000256" key="2">
    <source>
        <dbReference type="ARBA" id="ARBA00022737"/>
    </source>
</evidence>
<dbReference type="InterPro" id="IPR000644">
    <property type="entry name" value="CBS_dom"/>
</dbReference>
<proteinExistence type="inferred from homology"/>